<dbReference type="HAMAP" id="MF_00020">
    <property type="entry name" value="Acetate_kinase"/>
    <property type="match status" value="1"/>
</dbReference>
<dbReference type="PROSITE" id="PS01076">
    <property type="entry name" value="ACETATE_KINASE_2"/>
    <property type="match status" value="1"/>
</dbReference>
<evidence type="ECO:0000313" key="14">
    <source>
        <dbReference type="Proteomes" id="UP000829756"/>
    </source>
</evidence>
<dbReference type="PANTHER" id="PTHR21060:SF21">
    <property type="entry name" value="ACETATE KINASE"/>
    <property type="match status" value="1"/>
</dbReference>
<dbReference type="PRINTS" id="PR00471">
    <property type="entry name" value="ACETATEKNASE"/>
</dbReference>
<feature type="binding site" evidence="9">
    <location>
        <begin position="303"/>
        <end position="305"/>
    </location>
    <ligand>
        <name>ATP</name>
        <dbReference type="ChEBI" id="CHEBI:30616"/>
    </ligand>
</feature>
<proteinExistence type="inferred from homology"/>
<comment type="subcellular location">
    <subcellularLocation>
        <location evidence="9">Cytoplasm</location>
    </subcellularLocation>
</comment>
<protein>
    <recommendedName>
        <fullName evidence="9">Acetate kinase</fullName>
        <ecNumber evidence="9">2.7.2.1</ecNumber>
    </recommendedName>
    <alternativeName>
        <fullName evidence="9">Acetokinase</fullName>
    </alternativeName>
</protein>
<comment type="function">
    <text evidence="9">Catalyzes the formation of acetyl phosphate from acetate and ATP. Can also catalyze the reverse reaction.</text>
</comment>
<feature type="binding site" evidence="9">
    <location>
        <position position="111"/>
    </location>
    <ligand>
        <name>substrate</name>
    </ligand>
</feature>
<gene>
    <name evidence="9" type="primary">ackA</name>
    <name evidence="11" type="ORF">EV680_10449</name>
    <name evidence="12" type="ORF">LVJ78_10250</name>
</gene>
<evidence type="ECO:0000256" key="6">
    <source>
        <dbReference type="ARBA" id="ARBA00022777"/>
    </source>
</evidence>
<accession>A0AAE9GWM5</accession>
<dbReference type="InterPro" id="IPR023865">
    <property type="entry name" value="Aliphatic_acid_kinase_CS"/>
</dbReference>
<dbReference type="NCBIfam" id="TIGR00016">
    <property type="entry name" value="ackA"/>
    <property type="match status" value="1"/>
</dbReference>
<keyword evidence="5 9" id="KW-0547">Nucleotide-binding</keyword>
<feature type="site" description="Transition state stabilizer" evidence="9">
    <location>
        <position position="200"/>
    </location>
</feature>
<keyword evidence="13" id="KW-1185">Reference proteome</keyword>
<dbReference type="GO" id="GO:0008776">
    <property type="term" value="F:acetate kinase activity"/>
    <property type="evidence" value="ECO:0007669"/>
    <property type="project" value="UniProtKB-UniRule"/>
</dbReference>
<evidence type="ECO:0000256" key="7">
    <source>
        <dbReference type="ARBA" id="ARBA00022840"/>
    </source>
</evidence>
<dbReference type="InterPro" id="IPR043129">
    <property type="entry name" value="ATPase_NBD"/>
</dbReference>
<feature type="binding site" evidence="9">
    <location>
        <begin position="228"/>
        <end position="232"/>
    </location>
    <ligand>
        <name>ATP</name>
        <dbReference type="ChEBI" id="CHEBI:30616"/>
    </ligand>
</feature>
<dbReference type="EMBL" id="CP091507">
    <property type="protein sequence ID" value="UOO79063.1"/>
    <property type="molecule type" value="Genomic_DNA"/>
</dbReference>
<comment type="similarity">
    <text evidence="1 9 10">Belongs to the acetokinase family.</text>
</comment>
<dbReference type="EC" id="2.7.2.1" evidence="9"/>
<keyword evidence="6 9" id="KW-0418">Kinase</keyword>
<dbReference type="Gene3D" id="3.30.420.40">
    <property type="match status" value="2"/>
</dbReference>
<dbReference type="Proteomes" id="UP000829756">
    <property type="component" value="Chromosome"/>
</dbReference>
<comment type="cofactor">
    <cofactor evidence="9">
        <name>Mg(2+)</name>
        <dbReference type="ChEBI" id="CHEBI:18420"/>
    </cofactor>
    <cofactor evidence="9">
        <name>Mn(2+)</name>
        <dbReference type="ChEBI" id="CHEBI:29035"/>
    </cofactor>
    <text evidence="9">Mg(2+). Can also accept Mn(2+).</text>
</comment>
<reference evidence="11 13" key="1">
    <citation type="submission" date="2019-03" db="EMBL/GenBank/DDBJ databases">
        <title>Genomic Encyclopedia of Type Strains, Phase IV (KMG-IV): sequencing the most valuable type-strain genomes for metagenomic binning, comparative biology and taxonomic classification.</title>
        <authorList>
            <person name="Goeker M."/>
        </authorList>
    </citation>
    <scope>NUCLEOTIDE SEQUENCE [LARGE SCALE GENOMIC DNA]</scope>
    <source>
        <strain evidence="11 13">DSM 17474</strain>
    </source>
</reference>
<dbReference type="KEGG" id="usu:LVJ78_10250"/>
<dbReference type="InterPro" id="IPR000890">
    <property type="entry name" value="Aliphatic_acid_kin_short-chain"/>
</dbReference>
<name>A0AAE9GWM5_9NEIS</name>
<dbReference type="PIRSF" id="PIRSF000722">
    <property type="entry name" value="Acetate_prop_kin"/>
    <property type="match status" value="1"/>
</dbReference>
<dbReference type="GO" id="GO:0000287">
    <property type="term" value="F:magnesium ion binding"/>
    <property type="evidence" value="ECO:0007669"/>
    <property type="project" value="UniProtKB-UniRule"/>
</dbReference>
<keyword evidence="3 9" id="KW-0808">Transferase</keyword>
<organism evidence="12 14">
    <name type="scientific">Uruburuella suis</name>
    <dbReference type="NCBI Taxonomy" id="252130"/>
    <lineage>
        <taxon>Bacteria</taxon>
        <taxon>Pseudomonadati</taxon>
        <taxon>Pseudomonadota</taxon>
        <taxon>Betaproteobacteria</taxon>
        <taxon>Neisseriales</taxon>
        <taxon>Neisseriaceae</taxon>
        <taxon>Uruburuella</taxon>
    </lineage>
</organism>
<dbReference type="RefSeq" id="WP_132952860.1">
    <property type="nucleotide sequence ID" value="NZ_CALJUB010000125.1"/>
</dbReference>
<dbReference type="PROSITE" id="PS01075">
    <property type="entry name" value="ACETATE_KINASE_1"/>
    <property type="match status" value="1"/>
</dbReference>
<evidence type="ECO:0000256" key="2">
    <source>
        <dbReference type="ARBA" id="ARBA00022490"/>
    </source>
</evidence>
<dbReference type="PANTHER" id="PTHR21060">
    <property type="entry name" value="ACETATE KINASE"/>
    <property type="match status" value="1"/>
</dbReference>
<evidence type="ECO:0000313" key="11">
    <source>
        <dbReference type="EMBL" id="TCP09184.1"/>
    </source>
</evidence>
<keyword evidence="2 9" id="KW-0963">Cytoplasm</keyword>
<evidence type="ECO:0000313" key="13">
    <source>
        <dbReference type="Proteomes" id="UP000294721"/>
    </source>
</evidence>
<feature type="binding site" evidence="9">
    <location>
        <begin position="351"/>
        <end position="355"/>
    </location>
    <ligand>
        <name>ATP</name>
        <dbReference type="ChEBI" id="CHEBI:30616"/>
    </ligand>
</feature>
<feature type="site" description="Transition state stabilizer" evidence="9">
    <location>
        <position position="261"/>
    </location>
</feature>
<dbReference type="Pfam" id="PF00871">
    <property type="entry name" value="Acetate_kinase"/>
    <property type="match status" value="1"/>
</dbReference>
<dbReference type="GO" id="GO:0006085">
    <property type="term" value="P:acetyl-CoA biosynthetic process"/>
    <property type="evidence" value="ECO:0007669"/>
    <property type="project" value="UniProtKB-UniRule"/>
</dbReference>
<feature type="active site" description="Proton donor/acceptor" evidence="9">
    <location>
        <position position="168"/>
    </location>
</feature>
<comment type="subunit">
    <text evidence="9">Homodimer.</text>
</comment>
<feature type="binding site" evidence="9">
    <location>
        <position position="20"/>
    </location>
    <ligand>
        <name>ATP</name>
        <dbReference type="ChEBI" id="CHEBI:30616"/>
    </ligand>
</feature>
<dbReference type="GO" id="GO:0005829">
    <property type="term" value="C:cytosol"/>
    <property type="evidence" value="ECO:0007669"/>
    <property type="project" value="TreeGrafter"/>
</dbReference>
<reference evidence="12" key="2">
    <citation type="submission" date="2021-12" db="EMBL/GenBank/DDBJ databases">
        <authorList>
            <person name="Veyrier F.J."/>
        </authorList>
    </citation>
    <scope>NUCLEOTIDE SEQUENCE</scope>
    <source>
        <strain evidence="12">1258/02</strain>
    </source>
</reference>
<evidence type="ECO:0000256" key="9">
    <source>
        <dbReference type="HAMAP-Rule" id="MF_00020"/>
    </source>
</evidence>
<dbReference type="GO" id="GO:0005524">
    <property type="term" value="F:ATP binding"/>
    <property type="evidence" value="ECO:0007669"/>
    <property type="project" value="UniProtKB-KW"/>
</dbReference>
<dbReference type="EMBL" id="SLXE01000004">
    <property type="protein sequence ID" value="TCP09184.1"/>
    <property type="molecule type" value="Genomic_DNA"/>
</dbReference>
<keyword evidence="7 9" id="KW-0067">ATP-binding</keyword>
<evidence type="ECO:0000256" key="1">
    <source>
        <dbReference type="ARBA" id="ARBA00008748"/>
    </source>
</evidence>
<comment type="catalytic activity">
    <reaction evidence="9">
        <text>acetate + ATP = acetyl phosphate + ADP</text>
        <dbReference type="Rhea" id="RHEA:11352"/>
        <dbReference type="ChEBI" id="CHEBI:22191"/>
        <dbReference type="ChEBI" id="CHEBI:30089"/>
        <dbReference type="ChEBI" id="CHEBI:30616"/>
        <dbReference type="ChEBI" id="CHEBI:456216"/>
        <dbReference type="EC" id="2.7.2.1"/>
    </reaction>
</comment>
<evidence type="ECO:0000256" key="3">
    <source>
        <dbReference type="ARBA" id="ARBA00022679"/>
    </source>
</evidence>
<dbReference type="CDD" id="cd24010">
    <property type="entry name" value="ASKHA_NBD_AcK_PK"/>
    <property type="match status" value="1"/>
</dbReference>
<sequence length="425" mass="45309">MVQENHKLILVLNCGSSSLKGALLDSINGELILSCLAEKLTTPEAYITFNYFENPKVQPIGRRSWFVNKAGGDKHRVELSGKTDHTGAVEALLEELKAHDLQGLVAAIGHRVVHGGEKYSGSVMITDDVIATLEECIPLAPLHNPANLTGIHAAQAIFPGLPNVGVFDTAFHQTMPEHAYTYAVPRELYRQYGLRRYGFHGTSYRYVAQAAADLLGKPLKDTALVIAHLGNGASVAAVLGGESKDTSMGLTPLEGLVMGTRSGDLDPGAYGFIEEATGMSAKEVTDMLNKKSGLLGISELSNDMRTIQEAAADGHEGAKLALEITAYRLAKYIASMSVATGRLDAVVFTGGIGENSSLIRAKTIGYLAILGLELDEEANEATRFGKAGIITRADRTPCALVVPTNEERMIAFDTRSLSGLESPAA</sequence>
<feature type="binding site" evidence="9">
    <location>
        <position position="406"/>
    </location>
    <ligand>
        <name>Mg(2+)</name>
        <dbReference type="ChEBI" id="CHEBI:18420"/>
    </ligand>
</feature>
<dbReference type="GO" id="GO:0006083">
    <property type="term" value="P:acetate metabolic process"/>
    <property type="evidence" value="ECO:0007669"/>
    <property type="project" value="TreeGrafter"/>
</dbReference>
<keyword evidence="8 9" id="KW-0460">Magnesium</keyword>
<dbReference type="SUPFAM" id="SSF53067">
    <property type="entry name" value="Actin-like ATPase domain"/>
    <property type="match status" value="2"/>
</dbReference>
<evidence type="ECO:0000256" key="4">
    <source>
        <dbReference type="ARBA" id="ARBA00022723"/>
    </source>
</evidence>
<evidence type="ECO:0000313" key="12">
    <source>
        <dbReference type="EMBL" id="UOO79063.1"/>
    </source>
</evidence>
<comment type="pathway">
    <text evidence="9">Metabolic intermediate biosynthesis; acetyl-CoA biosynthesis; acetyl-CoA from acetate: step 1/2.</text>
</comment>
<keyword evidence="4 9" id="KW-0479">Metal-binding</keyword>
<feature type="binding site" evidence="9">
    <location>
        <position position="13"/>
    </location>
    <ligand>
        <name>Mg(2+)</name>
        <dbReference type="ChEBI" id="CHEBI:18420"/>
    </ligand>
</feature>
<evidence type="ECO:0000256" key="8">
    <source>
        <dbReference type="ARBA" id="ARBA00022842"/>
    </source>
</evidence>
<dbReference type="Proteomes" id="UP000294721">
    <property type="component" value="Unassembled WGS sequence"/>
</dbReference>
<dbReference type="InterPro" id="IPR004372">
    <property type="entry name" value="Ac/propionate_kinase"/>
</dbReference>
<dbReference type="AlphaFoldDB" id="A0AAE9GWM5"/>
<evidence type="ECO:0000256" key="10">
    <source>
        <dbReference type="RuleBase" id="RU003835"/>
    </source>
</evidence>
<reference evidence="12" key="3">
    <citation type="journal article" date="2022" name="Res Sq">
        <title>Evolution of multicellular longitudinally dividing oral cavity symbionts (Neisseriaceae).</title>
        <authorList>
            <person name="Nyongesa S."/>
            <person name="Weber P."/>
            <person name="Bernet E."/>
            <person name="Pullido F."/>
            <person name="Nieckarz M."/>
            <person name="Delaby M."/>
            <person name="Nieves C."/>
            <person name="Viehboeck T."/>
            <person name="Krause N."/>
            <person name="Rivera-Millot A."/>
            <person name="Nakamura A."/>
            <person name="Vischer N."/>
            <person name="VanNieuwenhze M."/>
            <person name="Brun Y."/>
            <person name="Cava F."/>
            <person name="Bulgheresi S."/>
            <person name="Veyrier F."/>
        </authorList>
    </citation>
    <scope>NUCLEOTIDE SEQUENCE</scope>
    <source>
        <strain evidence="12">1258/02</strain>
    </source>
</reference>
<evidence type="ECO:0000256" key="5">
    <source>
        <dbReference type="ARBA" id="ARBA00022741"/>
    </source>
</evidence>